<dbReference type="GO" id="GO:0003677">
    <property type="term" value="F:DNA binding"/>
    <property type="evidence" value="ECO:0007669"/>
    <property type="project" value="UniProtKB-KW"/>
</dbReference>
<dbReference type="InterPro" id="IPR039425">
    <property type="entry name" value="RNA_pol_sigma-70-like"/>
</dbReference>
<dbReference type="InterPro" id="IPR014284">
    <property type="entry name" value="RNA_pol_sigma-70_dom"/>
</dbReference>
<feature type="domain" description="RNA polymerase sigma-70 region 2" evidence="7">
    <location>
        <begin position="32"/>
        <end position="100"/>
    </location>
</feature>
<keyword evidence="3 6" id="KW-0731">Sigma factor</keyword>
<dbReference type="Pfam" id="PF04542">
    <property type="entry name" value="Sigma70_r2"/>
    <property type="match status" value="1"/>
</dbReference>
<keyword evidence="10" id="KW-1185">Reference proteome</keyword>
<evidence type="ECO:0000256" key="2">
    <source>
        <dbReference type="ARBA" id="ARBA00023015"/>
    </source>
</evidence>
<dbReference type="SUPFAM" id="SSF88946">
    <property type="entry name" value="Sigma2 domain of RNA polymerase sigma factors"/>
    <property type="match status" value="1"/>
</dbReference>
<dbReference type="InterPro" id="IPR007627">
    <property type="entry name" value="RNA_pol_sigma70_r2"/>
</dbReference>
<dbReference type="InterPro" id="IPR013249">
    <property type="entry name" value="RNA_pol_sigma70_r4_t2"/>
</dbReference>
<gene>
    <name evidence="9" type="ORF">LV82_01497</name>
</gene>
<dbReference type="InterPro" id="IPR036388">
    <property type="entry name" value="WH-like_DNA-bd_sf"/>
</dbReference>
<comment type="similarity">
    <text evidence="1 6">Belongs to the sigma-70 factor family. ECF subfamily.</text>
</comment>
<comment type="caution">
    <text evidence="9">The sequence shown here is derived from an EMBL/GenBank/DDBJ whole genome shotgun (WGS) entry which is preliminary data.</text>
</comment>
<evidence type="ECO:0000256" key="5">
    <source>
        <dbReference type="ARBA" id="ARBA00023163"/>
    </source>
</evidence>
<evidence type="ECO:0000259" key="7">
    <source>
        <dbReference type="Pfam" id="PF04542"/>
    </source>
</evidence>
<reference evidence="9 10" key="1">
    <citation type="submission" date="2018-01" db="EMBL/GenBank/DDBJ databases">
        <title>Genomic Encyclopedia of Archaeal and Bacterial Type Strains, Phase II (KMG-II): from individual species to whole genera.</title>
        <authorList>
            <person name="Goeker M."/>
        </authorList>
    </citation>
    <scope>NUCLEOTIDE SEQUENCE [LARGE SCALE GENOMIC DNA]</scope>
    <source>
        <strain evidence="9 10">DSM 12048</strain>
    </source>
</reference>
<dbReference type="PROSITE" id="PS01063">
    <property type="entry name" value="SIGMA70_ECF"/>
    <property type="match status" value="1"/>
</dbReference>
<keyword evidence="4 6" id="KW-0238">DNA-binding</keyword>
<keyword evidence="2 6" id="KW-0805">Transcription regulation</keyword>
<dbReference type="NCBIfam" id="TIGR02937">
    <property type="entry name" value="sigma70-ECF"/>
    <property type="match status" value="1"/>
</dbReference>
<proteinExistence type="inferred from homology"/>
<dbReference type="EMBL" id="PRDS01000004">
    <property type="protein sequence ID" value="PPB80765.1"/>
    <property type="molecule type" value="Genomic_DNA"/>
</dbReference>
<evidence type="ECO:0000256" key="1">
    <source>
        <dbReference type="ARBA" id="ARBA00010641"/>
    </source>
</evidence>
<accession>A0A2S5JHJ3</accession>
<dbReference type="Pfam" id="PF08281">
    <property type="entry name" value="Sigma70_r4_2"/>
    <property type="match status" value="1"/>
</dbReference>
<dbReference type="SUPFAM" id="SSF88659">
    <property type="entry name" value="Sigma3 and sigma4 domains of RNA polymerase sigma factors"/>
    <property type="match status" value="1"/>
</dbReference>
<feature type="domain" description="RNA polymerase sigma factor 70 region 4 type 2" evidence="8">
    <location>
        <begin position="128"/>
        <end position="179"/>
    </location>
</feature>
<evidence type="ECO:0000256" key="4">
    <source>
        <dbReference type="ARBA" id="ARBA00023125"/>
    </source>
</evidence>
<dbReference type="RefSeq" id="WP_245873108.1">
    <property type="nucleotide sequence ID" value="NZ_PRDS01000004.1"/>
</dbReference>
<dbReference type="Proteomes" id="UP000239736">
    <property type="component" value="Unassembled WGS sequence"/>
</dbReference>
<evidence type="ECO:0000313" key="10">
    <source>
        <dbReference type="Proteomes" id="UP000239736"/>
    </source>
</evidence>
<dbReference type="InterPro" id="IPR013324">
    <property type="entry name" value="RNA_pol_sigma_r3/r4-like"/>
</dbReference>
<evidence type="ECO:0000256" key="6">
    <source>
        <dbReference type="RuleBase" id="RU000716"/>
    </source>
</evidence>
<dbReference type="GO" id="GO:0006352">
    <property type="term" value="P:DNA-templated transcription initiation"/>
    <property type="evidence" value="ECO:0007669"/>
    <property type="project" value="InterPro"/>
</dbReference>
<dbReference type="GO" id="GO:0016987">
    <property type="term" value="F:sigma factor activity"/>
    <property type="evidence" value="ECO:0007669"/>
    <property type="project" value="UniProtKB-KW"/>
</dbReference>
<protein>
    <recommendedName>
        <fullName evidence="6">RNA polymerase sigma factor</fullName>
    </recommendedName>
</protein>
<evidence type="ECO:0000313" key="9">
    <source>
        <dbReference type="EMBL" id="PPB80765.1"/>
    </source>
</evidence>
<evidence type="ECO:0000256" key="3">
    <source>
        <dbReference type="ARBA" id="ARBA00023082"/>
    </source>
</evidence>
<dbReference type="AlphaFoldDB" id="A0A2S5JHJ3"/>
<name>A0A2S5JHJ3_9RHOB</name>
<dbReference type="Gene3D" id="1.10.1740.10">
    <property type="match status" value="1"/>
</dbReference>
<organism evidence="9 10">
    <name type="scientific">Albidovulum inexpectatum</name>
    <dbReference type="NCBI Taxonomy" id="196587"/>
    <lineage>
        <taxon>Bacteria</taxon>
        <taxon>Pseudomonadati</taxon>
        <taxon>Pseudomonadota</taxon>
        <taxon>Alphaproteobacteria</taxon>
        <taxon>Rhodobacterales</taxon>
        <taxon>Paracoccaceae</taxon>
        <taxon>Albidovulum</taxon>
    </lineage>
</organism>
<sequence>MDDTSGTEKPCPQTEWMIAVRDRRDRTAFARLFDHYGPRLKAVAMRGGASAAEAEDIVQDVMLTIWHKAHHFDPGRAQVSAWIYRIARNRQIDLFRRRARPEPEEIVGEERNADDAAEAVALDQEAARLRAALARLNLDQRHMIEKAYLGEMTHVEIQEETGLPLGTIKSRLRLGLQRLRHELKELRKA</sequence>
<dbReference type="PANTHER" id="PTHR43133:SF62">
    <property type="entry name" value="RNA POLYMERASE SIGMA FACTOR SIGZ"/>
    <property type="match status" value="1"/>
</dbReference>
<evidence type="ECO:0000259" key="8">
    <source>
        <dbReference type="Pfam" id="PF08281"/>
    </source>
</evidence>
<dbReference type="InterPro" id="IPR000838">
    <property type="entry name" value="RNA_pol_sigma70_ECF_CS"/>
</dbReference>
<keyword evidence="5 6" id="KW-0804">Transcription</keyword>
<dbReference type="PANTHER" id="PTHR43133">
    <property type="entry name" value="RNA POLYMERASE ECF-TYPE SIGMA FACTO"/>
    <property type="match status" value="1"/>
</dbReference>
<dbReference type="InterPro" id="IPR013325">
    <property type="entry name" value="RNA_pol_sigma_r2"/>
</dbReference>
<dbReference type="Gene3D" id="1.10.10.10">
    <property type="entry name" value="Winged helix-like DNA-binding domain superfamily/Winged helix DNA-binding domain"/>
    <property type="match status" value="1"/>
</dbReference>